<dbReference type="InterPro" id="IPR036388">
    <property type="entry name" value="WH-like_DNA-bd_sf"/>
</dbReference>
<dbReference type="Pfam" id="PF04542">
    <property type="entry name" value="Sigma70_r2"/>
    <property type="match status" value="1"/>
</dbReference>
<dbReference type="EMBL" id="BIFT01000001">
    <property type="protein sequence ID" value="GCE28874.1"/>
    <property type="molecule type" value="Genomic_DNA"/>
</dbReference>
<evidence type="ECO:0000313" key="8">
    <source>
        <dbReference type="EMBL" id="GCE28874.1"/>
    </source>
</evidence>
<keyword evidence="2" id="KW-0805">Transcription regulation</keyword>
<dbReference type="InterPro" id="IPR013325">
    <property type="entry name" value="RNA_pol_sigma_r2"/>
</dbReference>
<dbReference type="Proteomes" id="UP000287171">
    <property type="component" value="Unassembled WGS sequence"/>
</dbReference>
<evidence type="ECO:0000256" key="3">
    <source>
        <dbReference type="ARBA" id="ARBA00023082"/>
    </source>
</evidence>
<keyword evidence="5" id="KW-0804">Transcription</keyword>
<keyword evidence="3" id="KW-0731">Sigma factor</keyword>
<dbReference type="SUPFAM" id="SSF88659">
    <property type="entry name" value="Sigma3 and sigma4 domains of RNA polymerase sigma factors"/>
    <property type="match status" value="1"/>
</dbReference>
<dbReference type="RefSeq" id="WP_161982289.1">
    <property type="nucleotide sequence ID" value="NZ_BIFT01000001.1"/>
</dbReference>
<evidence type="ECO:0000259" key="7">
    <source>
        <dbReference type="Pfam" id="PF08281"/>
    </source>
</evidence>
<dbReference type="InterPro" id="IPR013324">
    <property type="entry name" value="RNA_pol_sigma_r3/r4-like"/>
</dbReference>
<dbReference type="Gene3D" id="1.10.1740.10">
    <property type="match status" value="1"/>
</dbReference>
<dbReference type="Pfam" id="PF08281">
    <property type="entry name" value="Sigma70_r4_2"/>
    <property type="match status" value="1"/>
</dbReference>
<dbReference type="Gene3D" id="1.10.10.10">
    <property type="entry name" value="Winged helix-like DNA-binding domain superfamily/Winged helix DNA-binding domain"/>
    <property type="match status" value="1"/>
</dbReference>
<comment type="caution">
    <text evidence="8">The sequence shown here is derived from an EMBL/GenBank/DDBJ whole genome shotgun (WGS) entry which is preliminary data.</text>
</comment>
<gene>
    <name evidence="8" type="primary">ylaC</name>
    <name evidence="8" type="ORF">KDA_43580</name>
</gene>
<reference evidence="9" key="1">
    <citation type="submission" date="2018-12" db="EMBL/GenBank/DDBJ databases">
        <title>Tengunoibacter tsumagoiensis gen. nov., sp. nov., Dictyobacter kobayashii sp. nov., D. alpinus sp. nov., and D. joshuensis sp. nov. and description of Dictyobacteraceae fam. nov. within the order Ktedonobacterales isolated from Tengu-no-mugimeshi.</title>
        <authorList>
            <person name="Wang C.M."/>
            <person name="Zheng Y."/>
            <person name="Sakai Y."/>
            <person name="Toyoda A."/>
            <person name="Minakuchi Y."/>
            <person name="Abe K."/>
            <person name="Yokota A."/>
            <person name="Yabe S."/>
        </authorList>
    </citation>
    <scope>NUCLEOTIDE SEQUENCE [LARGE SCALE GENOMIC DNA]</scope>
    <source>
        <strain evidence="9">Uno16</strain>
    </source>
</reference>
<feature type="domain" description="RNA polymerase sigma factor 70 region 4 type 2" evidence="7">
    <location>
        <begin position="125"/>
        <end position="177"/>
    </location>
</feature>
<dbReference type="CDD" id="cd06171">
    <property type="entry name" value="Sigma70_r4"/>
    <property type="match status" value="1"/>
</dbReference>
<protein>
    <submittedName>
        <fullName evidence="8">RNA polymerase sigma factor YlaC</fullName>
    </submittedName>
</protein>
<feature type="domain" description="RNA polymerase sigma-70 region 2" evidence="6">
    <location>
        <begin position="29"/>
        <end position="96"/>
    </location>
</feature>
<dbReference type="NCBIfam" id="TIGR02937">
    <property type="entry name" value="sigma70-ECF"/>
    <property type="match status" value="1"/>
</dbReference>
<dbReference type="PANTHER" id="PTHR43133">
    <property type="entry name" value="RNA POLYMERASE ECF-TYPE SIGMA FACTO"/>
    <property type="match status" value="1"/>
</dbReference>
<evidence type="ECO:0000256" key="4">
    <source>
        <dbReference type="ARBA" id="ARBA00023125"/>
    </source>
</evidence>
<comment type="similarity">
    <text evidence="1">Belongs to the sigma-70 factor family. ECF subfamily.</text>
</comment>
<dbReference type="InterPro" id="IPR014284">
    <property type="entry name" value="RNA_pol_sigma-70_dom"/>
</dbReference>
<evidence type="ECO:0000256" key="5">
    <source>
        <dbReference type="ARBA" id="ARBA00023163"/>
    </source>
</evidence>
<dbReference type="SUPFAM" id="SSF88946">
    <property type="entry name" value="Sigma2 domain of RNA polymerase sigma factors"/>
    <property type="match status" value="1"/>
</dbReference>
<proteinExistence type="inferred from homology"/>
<accession>A0A402BC14</accession>
<keyword evidence="4" id="KW-0238">DNA-binding</keyword>
<dbReference type="GO" id="GO:0006352">
    <property type="term" value="P:DNA-templated transcription initiation"/>
    <property type="evidence" value="ECO:0007669"/>
    <property type="project" value="InterPro"/>
</dbReference>
<dbReference type="InterPro" id="IPR039425">
    <property type="entry name" value="RNA_pol_sigma-70-like"/>
</dbReference>
<dbReference type="InterPro" id="IPR013249">
    <property type="entry name" value="RNA_pol_sigma70_r4_t2"/>
</dbReference>
<name>A0A402BC14_9CHLR</name>
<dbReference type="GO" id="GO:0003677">
    <property type="term" value="F:DNA binding"/>
    <property type="evidence" value="ECO:0007669"/>
    <property type="project" value="UniProtKB-KW"/>
</dbReference>
<evidence type="ECO:0000256" key="2">
    <source>
        <dbReference type="ARBA" id="ARBA00023015"/>
    </source>
</evidence>
<keyword evidence="9" id="KW-1185">Reference proteome</keyword>
<evidence type="ECO:0000313" key="9">
    <source>
        <dbReference type="Proteomes" id="UP000287171"/>
    </source>
</evidence>
<evidence type="ECO:0000259" key="6">
    <source>
        <dbReference type="Pfam" id="PF04542"/>
    </source>
</evidence>
<dbReference type="InterPro" id="IPR007627">
    <property type="entry name" value="RNA_pol_sigma70_r2"/>
</dbReference>
<dbReference type="PANTHER" id="PTHR43133:SF8">
    <property type="entry name" value="RNA POLYMERASE SIGMA FACTOR HI_1459-RELATED"/>
    <property type="match status" value="1"/>
</dbReference>
<dbReference type="AlphaFoldDB" id="A0A402BC14"/>
<organism evidence="8 9">
    <name type="scientific">Dictyobacter alpinus</name>
    <dbReference type="NCBI Taxonomy" id="2014873"/>
    <lineage>
        <taxon>Bacteria</taxon>
        <taxon>Bacillati</taxon>
        <taxon>Chloroflexota</taxon>
        <taxon>Ktedonobacteria</taxon>
        <taxon>Ktedonobacterales</taxon>
        <taxon>Dictyobacteraceae</taxon>
        <taxon>Dictyobacter</taxon>
    </lineage>
</organism>
<dbReference type="GO" id="GO:0016987">
    <property type="term" value="F:sigma factor activity"/>
    <property type="evidence" value="ECO:0007669"/>
    <property type="project" value="UniProtKB-KW"/>
</dbReference>
<sequence length="191" mass="22395">MTEAGSEPPNMEDLVRRAQQKDEQAFAVLYTTYLHQINMFLHKKMNNDHMARDLAQDTLFKAWRNLASLKEPAAFKSWLYQIANHSFLDLQKRRKKIATVDIASCQENTYHLQVEGPEDGYISKELFYEALDLMKPKHRDCLLLYVHENKSKAEIADMLGIKENSVDKYLSRARQELRSIYALIVEREKDQ</sequence>
<evidence type="ECO:0000256" key="1">
    <source>
        <dbReference type="ARBA" id="ARBA00010641"/>
    </source>
</evidence>